<comment type="caution">
    <text evidence="3">The sequence shown here is derived from an EMBL/GenBank/DDBJ whole genome shotgun (WGS) entry which is preliminary data.</text>
</comment>
<keyword evidence="1" id="KW-0472">Membrane</keyword>
<dbReference type="PANTHER" id="PTHR34502:SF5">
    <property type="entry name" value="DUF6594 DOMAIN-CONTAINING PROTEIN"/>
    <property type="match status" value="1"/>
</dbReference>
<feature type="transmembrane region" description="Helical" evidence="1">
    <location>
        <begin position="139"/>
        <end position="159"/>
    </location>
</feature>
<evidence type="ECO:0000259" key="2">
    <source>
        <dbReference type="Pfam" id="PF20237"/>
    </source>
</evidence>
<name>A0AA40C4Y2_9PEZI</name>
<dbReference type="AlphaFoldDB" id="A0AA40C4Y2"/>
<accession>A0AA40C4Y2</accession>
<dbReference type="Proteomes" id="UP001175001">
    <property type="component" value="Unassembled WGS sequence"/>
</dbReference>
<keyword evidence="4" id="KW-1185">Reference proteome</keyword>
<feature type="transmembrane region" description="Helical" evidence="1">
    <location>
        <begin position="104"/>
        <end position="127"/>
    </location>
</feature>
<dbReference type="PANTHER" id="PTHR34502">
    <property type="entry name" value="DUF6594 DOMAIN-CONTAINING PROTEIN-RELATED"/>
    <property type="match status" value="1"/>
</dbReference>
<dbReference type="Pfam" id="PF20237">
    <property type="entry name" value="DUF6594"/>
    <property type="match status" value="1"/>
</dbReference>
<feature type="domain" description="DUF6594" evidence="2">
    <location>
        <begin position="6"/>
        <end position="177"/>
    </location>
</feature>
<sequence>MKILSAKEPSEHDLRDIQEYLRSKDMGDGAALTGKDQSLWGCVVQNYEREPANDLITLLPRPETDRLTKFFINRVVERLHNRKRRLRWPRGGCFGIAALNDKTVYRLTFVLTSAAASMLPVASMLALQRVEAVKVKGLSLGLIALFNVVLTVLLTWWAAVKRVEVFAIAAAFSAVNVVFITK</sequence>
<dbReference type="InterPro" id="IPR046529">
    <property type="entry name" value="DUF6594"/>
</dbReference>
<organism evidence="3 4">
    <name type="scientific">Lasiodiplodia hormozganensis</name>
    <dbReference type="NCBI Taxonomy" id="869390"/>
    <lineage>
        <taxon>Eukaryota</taxon>
        <taxon>Fungi</taxon>
        <taxon>Dikarya</taxon>
        <taxon>Ascomycota</taxon>
        <taxon>Pezizomycotina</taxon>
        <taxon>Dothideomycetes</taxon>
        <taxon>Dothideomycetes incertae sedis</taxon>
        <taxon>Botryosphaeriales</taxon>
        <taxon>Botryosphaeriaceae</taxon>
        <taxon>Lasiodiplodia</taxon>
    </lineage>
</organism>
<protein>
    <recommendedName>
        <fullName evidence="2">DUF6594 domain-containing protein</fullName>
    </recommendedName>
</protein>
<evidence type="ECO:0000313" key="4">
    <source>
        <dbReference type="Proteomes" id="UP001175001"/>
    </source>
</evidence>
<keyword evidence="1" id="KW-1133">Transmembrane helix</keyword>
<feature type="transmembrane region" description="Helical" evidence="1">
    <location>
        <begin position="165"/>
        <end position="181"/>
    </location>
</feature>
<proteinExistence type="predicted"/>
<dbReference type="EMBL" id="JAUJDW010000144">
    <property type="protein sequence ID" value="KAK0625566.1"/>
    <property type="molecule type" value="Genomic_DNA"/>
</dbReference>
<gene>
    <name evidence="3" type="ORF">DIS24_g11121</name>
</gene>
<evidence type="ECO:0000313" key="3">
    <source>
        <dbReference type="EMBL" id="KAK0625566.1"/>
    </source>
</evidence>
<keyword evidence="1" id="KW-0812">Transmembrane</keyword>
<evidence type="ECO:0000256" key="1">
    <source>
        <dbReference type="SAM" id="Phobius"/>
    </source>
</evidence>
<reference evidence="3" key="1">
    <citation type="submission" date="2023-06" db="EMBL/GenBank/DDBJ databases">
        <title>Multi-omics analyses reveal the molecular pathogenesis toolkit of Lasiodiplodia hormozganensis, a cross-kingdom pathogen.</title>
        <authorList>
            <person name="Felix C."/>
            <person name="Meneses R."/>
            <person name="Goncalves M.F.M."/>
            <person name="Tilleman L."/>
            <person name="Duarte A.S."/>
            <person name="Jorrin-Novo J.V."/>
            <person name="Van De Peer Y."/>
            <person name="Deforce D."/>
            <person name="Van Nieuwerburgh F."/>
            <person name="Esteves A.C."/>
            <person name="Alves A."/>
        </authorList>
    </citation>
    <scope>NUCLEOTIDE SEQUENCE</scope>
    <source>
        <strain evidence="3">CBS 339.90</strain>
    </source>
</reference>